<feature type="region of interest" description="Disordered" evidence="4">
    <location>
        <begin position="1"/>
        <end position="30"/>
    </location>
</feature>
<dbReference type="InterPro" id="IPR018060">
    <property type="entry name" value="HTH_AraC"/>
</dbReference>
<dbReference type="InterPro" id="IPR050204">
    <property type="entry name" value="AraC_XylS_family_regulators"/>
</dbReference>
<dbReference type="RefSeq" id="WP_307504905.1">
    <property type="nucleotide sequence ID" value="NZ_JAUSRD010000002.1"/>
</dbReference>
<organism evidence="6 7">
    <name type="scientific">Variovorax boronicumulans</name>
    <dbReference type="NCBI Taxonomy" id="436515"/>
    <lineage>
        <taxon>Bacteria</taxon>
        <taxon>Pseudomonadati</taxon>
        <taxon>Pseudomonadota</taxon>
        <taxon>Betaproteobacteria</taxon>
        <taxon>Burkholderiales</taxon>
        <taxon>Comamonadaceae</taxon>
        <taxon>Variovorax</taxon>
    </lineage>
</organism>
<evidence type="ECO:0000259" key="5">
    <source>
        <dbReference type="PROSITE" id="PS01124"/>
    </source>
</evidence>
<accession>A0AAW8CMM8</accession>
<dbReference type="EMBL" id="JAUSRD010000002">
    <property type="protein sequence ID" value="MDP9891610.1"/>
    <property type="molecule type" value="Genomic_DNA"/>
</dbReference>
<gene>
    <name evidence="6" type="ORF">J2W31_000713</name>
</gene>
<protein>
    <submittedName>
        <fullName evidence="6">AraC-like DNA-binding protein</fullName>
    </submittedName>
</protein>
<keyword evidence="1" id="KW-0805">Transcription regulation</keyword>
<dbReference type="Pfam" id="PF12833">
    <property type="entry name" value="HTH_18"/>
    <property type="match status" value="1"/>
</dbReference>
<proteinExistence type="predicted"/>
<feature type="domain" description="HTH araC/xylS-type" evidence="5">
    <location>
        <begin position="188"/>
        <end position="266"/>
    </location>
</feature>
<dbReference type="SMART" id="SM00342">
    <property type="entry name" value="HTH_ARAC"/>
    <property type="match status" value="1"/>
</dbReference>
<evidence type="ECO:0000256" key="4">
    <source>
        <dbReference type="SAM" id="MobiDB-lite"/>
    </source>
</evidence>
<comment type="caution">
    <text evidence="6">The sequence shown here is derived from an EMBL/GenBank/DDBJ whole genome shotgun (WGS) entry which is preliminary data.</text>
</comment>
<evidence type="ECO:0000313" key="7">
    <source>
        <dbReference type="Proteomes" id="UP001242045"/>
    </source>
</evidence>
<dbReference type="AlphaFoldDB" id="A0AAW8CMM8"/>
<dbReference type="PANTHER" id="PTHR46796:SF15">
    <property type="entry name" value="BLL1074 PROTEIN"/>
    <property type="match status" value="1"/>
</dbReference>
<evidence type="ECO:0000256" key="2">
    <source>
        <dbReference type="ARBA" id="ARBA00023125"/>
    </source>
</evidence>
<dbReference type="GO" id="GO:0043565">
    <property type="term" value="F:sequence-specific DNA binding"/>
    <property type="evidence" value="ECO:0007669"/>
    <property type="project" value="InterPro"/>
</dbReference>
<dbReference type="GO" id="GO:0003700">
    <property type="term" value="F:DNA-binding transcription factor activity"/>
    <property type="evidence" value="ECO:0007669"/>
    <property type="project" value="InterPro"/>
</dbReference>
<evidence type="ECO:0000313" key="6">
    <source>
        <dbReference type="EMBL" id="MDP9891610.1"/>
    </source>
</evidence>
<sequence length="275" mass="29611">MKTTSLSSRATAPEPSGIGGSVGQYREDAPPPGLQAHFQSIWTSVLPDSHAGDIAIVPDGCVDLIWRAGRLWVAGPDVVAARPDLPPGARVLGARFQPGAARHWLGIPLSKIVGQAVELTDLQGVRARDFVSRMEEAESIARQTEVFQNQLMAMPQTTGKPDKKASAIFRFAALRSNDEGSVTASMRESLGVSERSLLRHCRDHFGYGPKTLERILRFQHFMSTARELRDAGLAALAIDAGYADQSHLAREVKALCGMTASALLNHVRCPLGVPG</sequence>
<keyword evidence="2 6" id="KW-0238">DNA-binding</keyword>
<feature type="compositionally biased region" description="Polar residues" evidence="4">
    <location>
        <begin position="1"/>
        <end position="10"/>
    </location>
</feature>
<dbReference type="Gene3D" id="1.10.10.60">
    <property type="entry name" value="Homeodomain-like"/>
    <property type="match status" value="1"/>
</dbReference>
<reference evidence="6" key="1">
    <citation type="submission" date="2023-07" db="EMBL/GenBank/DDBJ databases">
        <title>Sorghum-associated microbial communities from plants grown in Nebraska, USA.</title>
        <authorList>
            <person name="Schachtman D."/>
        </authorList>
    </citation>
    <scope>NUCLEOTIDE SEQUENCE</scope>
    <source>
        <strain evidence="6">DS3754</strain>
    </source>
</reference>
<dbReference type="Pfam" id="PF20240">
    <property type="entry name" value="DUF6597"/>
    <property type="match status" value="1"/>
</dbReference>
<dbReference type="Proteomes" id="UP001242045">
    <property type="component" value="Unassembled WGS sequence"/>
</dbReference>
<evidence type="ECO:0000256" key="3">
    <source>
        <dbReference type="ARBA" id="ARBA00023163"/>
    </source>
</evidence>
<name>A0AAW8CMM8_9BURK</name>
<dbReference type="PROSITE" id="PS01124">
    <property type="entry name" value="HTH_ARAC_FAMILY_2"/>
    <property type="match status" value="1"/>
</dbReference>
<keyword evidence="3" id="KW-0804">Transcription</keyword>
<evidence type="ECO:0000256" key="1">
    <source>
        <dbReference type="ARBA" id="ARBA00023015"/>
    </source>
</evidence>
<dbReference type="InterPro" id="IPR046532">
    <property type="entry name" value="DUF6597"/>
</dbReference>
<dbReference type="PANTHER" id="PTHR46796">
    <property type="entry name" value="HTH-TYPE TRANSCRIPTIONAL ACTIVATOR RHAS-RELATED"/>
    <property type="match status" value="1"/>
</dbReference>